<protein>
    <recommendedName>
        <fullName evidence="2">TTF-type domain-containing protein</fullName>
    </recommendedName>
</protein>
<sequence>MSTRNRKYDSGAEKRKKKQRLEAAAQSQKGALERFIVRETAHANVIEADTPAAQVLQGDNTLEFDIEAPAAEIPEGGHDDGTANGGDDGDQDHDNGTVNGGDDGDQDHDNGTANGGDDGNISNHINNSFQPDIFDPRTWNALDSKMIYILLQKGPKRDLSIKYGPRDRFGRRFSASSYNRILPNRETCDREWLVYSKDLDKVFCFCCKLIKKGLVRGQLANEGFNDWTHLGHRLKEHETSREHVTNMTAWYDLRLMFQNDQIIDNVAQRELQKEREHWRKVLQRIILIVKYLAEHNIAFRGSNSRLYQDHNGNFLGLVQMLAEFDPVIKEHVDRITNDKIRDHYLGPSIQNELINLLATAIRSAIIAKVKEAKYFSVLLDCTPDASHQEQMSLIIRYVDTTSGSVQESFLGFLEVSDTTGQGLFDVLLEELKDLDLDVDNVRGQGYDNGSNMKGKHQGVQKKLLDINPRAFYSACGCHSLNLTLCDMAKSCRKATEFFGVIQRIYTTFANSTKRWQILKDNISGLTLKSLSSTRWESRIDSVKAIRFQIPEIREALLQVAESDNDPLASSEAKSLAENELGGFEFLVSIIIWYEILSKITLVSKQLQSKDMLIDIAIESVQGLISFFKKYRETGYSKALEAAKEIALEMDINPEFRKRRNIKRKRQFDEGANDDASESRSADELFRTDYFIPIVDQAISSLIRRFEQYQGYERKFGFLFTSDRLRSLDDTSLMAACVNLENALKSGEQKDIDANELFEELNFIRNLLKESMGPLDILKFLKERPFYPNAIIAYRILLTIPVTVASAERSFSKLKLLKSYLRSTMTQERLNGLATIALEIDVLEKINYEDIIEAFISTNTRRMMLFHGM</sequence>
<evidence type="ECO:0000256" key="1">
    <source>
        <dbReference type="SAM" id="MobiDB-lite"/>
    </source>
</evidence>
<evidence type="ECO:0000313" key="4">
    <source>
        <dbReference type="Proteomes" id="UP000823388"/>
    </source>
</evidence>
<evidence type="ECO:0000259" key="2">
    <source>
        <dbReference type="SMART" id="SM00597"/>
    </source>
</evidence>
<accession>A0A8T0QFI7</accession>
<feature type="compositionally biased region" description="Basic and acidic residues" evidence="1">
    <location>
        <begin position="1"/>
        <end position="13"/>
    </location>
</feature>
<dbReference type="InterPro" id="IPR025398">
    <property type="entry name" value="DUF4371"/>
</dbReference>
<dbReference type="InterPro" id="IPR012337">
    <property type="entry name" value="RNaseH-like_sf"/>
</dbReference>
<reference evidence="3" key="1">
    <citation type="submission" date="2020-05" db="EMBL/GenBank/DDBJ databases">
        <title>WGS assembly of Panicum virgatum.</title>
        <authorList>
            <person name="Lovell J.T."/>
            <person name="Jenkins J."/>
            <person name="Shu S."/>
            <person name="Juenger T.E."/>
            <person name="Schmutz J."/>
        </authorList>
    </citation>
    <scope>NUCLEOTIDE SEQUENCE</scope>
    <source>
        <strain evidence="3">AP13</strain>
    </source>
</reference>
<evidence type="ECO:0000313" key="3">
    <source>
        <dbReference type="EMBL" id="KAG2572255.1"/>
    </source>
</evidence>
<gene>
    <name evidence="3" type="ORF">PVAP13_7KG163855</name>
</gene>
<dbReference type="SUPFAM" id="SSF53098">
    <property type="entry name" value="Ribonuclease H-like"/>
    <property type="match status" value="1"/>
</dbReference>
<dbReference type="InterPro" id="IPR006580">
    <property type="entry name" value="Znf_TTF"/>
</dbReference>
<dbReference type="PANTHER" id="PTHR45749:SF35">
    <property type="entry name" value="AC-LIKE TRANSPOSASE-RELATED"/>
    <property type="match status" value="1"/>
</dbReference>
<dbReference type="InterPro" id="IPR008906">
    <property type="entry name" value="HATC_C_dom"/>
</dbReference>
<dbReference type="AlphaFoldDB" id="A0A8T0QFI7"/>
<feature type="region of interest" description="Disordered" evidence="1">
    <location>
        <begin position="72"/>
        <end position="124"/>
    </location>
</feature>
<dbReference type="Pfam" id="PF14291">
    <property type="entry name" value="DUF4371"/>
    <property type="match status" value="1"/>
</dbReference>
<organism evidence="3 4">
    <name type="scientific">Panicum virgatum</name>
    <name type="common">Blackwell switchgrass</name>
    <dbReference type="NCBI Taxonomy" id="38727"/>
    <lineage>
        <taxon>Eukaryota</taxon>
        <taxon>Viridiplantae</taxon>
        <taxon>Streptophyta</taxon>
        <taxon>Embryophyta</taxon>
        <taxon>Tracheophyta</taxon>
        <taxon>Spermatophyta</taxon>
        <taxon>Magnoliopsida</taxon>
        <taxon>Liliopsida</taxon>
        <taxon>Poales</taxon>
        <taxon>Poaceae</taxon>
        <taxon>PACMAD clade</taxon>
        <taxon>Panicoideae</taxon>
        <taxon>Panicodae</taxon>
        <taxon>Paniceae</taxon>
        <taxon>Panicinae</taxon>
        <taxon>Panicum</taxon>
        <taxon>Panicum sect. Hiantes</taxon>
    </lineage>
</organism>
<comment type="caution">
    <text evidence="3">The sequence shown here is derived from an EMBL/GenBank/DDBJ whole genome shotgun (WGS) entry which is preliminary data.</text>
</comment>
<dbReference type="SMART" id="SM00597">
    <property type="entry name" value="ZnF_TTF"/>
    <property type="match status" value="1"/>
</dbReference>
<dbReference type="Proteomes" id="UP000823388">
    <property type="component" value="Chromosome 7K"/>
</dbReference>
<feature type="domain" description="TTF-type" evidence="2">
    <location>
        <begin position="177"/>
        <end position="262"/>
    </location>
</feature>
<dbReference type="PANTHER" id="PTHR45749">
    <property type="match status" value="1"/>
</dbReference>
<dbReference type="Pfam" id="PF05699">
    <property type="entry name" value="Dimer_Tnp_hAT"/>
    <property type="match status" value="1"/>
</dbReference>
<proteinExistence type="predicted"/>
<dbReference type="GO" id="GO:0046983">
    <property type="term" value="F:protein dimerization activity"/>
    <property type="evidence" value="ECO:0007669"/>
    <property type="project" value="InterPro"/>
</dbReference>
<feature type="region of interest" description="Disordered" evidence="1">
    <location>
        <begin position="1"/>
        <end position="30"/>
    </location>
</feature>
<keyword evidence="4" id="KW-1185">Reference proteome</keyword>
<name>A0A8T0QFI7_PANVG</name>
<dbReference type="EMBL" id="CM029049">
    <property type="protein sequence ID" value="KAG2572255.1"/>
    <property type="molecule type" value="Genomic_DNA"/>
</dbReference>